<accession>A0A0U2RST1</accession>
<dbReference type="InterPro" id="IPR029062">
    <property type="entry name" value="Class_I_gatase-like"/>
</dbReference>
<evidence type="ECO:0000313" key="1">
    <source>
        <dbReference type="EMBL" id="ALT00475.1"/>
    </source>
</evidence>
<dbReference type="PROSITE" id="PS51273">
    <property type="entry name" value="GATASE_TYPE_1"/>
    <property type="match status" value="1"/>
</dbReference>
<dbReference type="GO" id="GO:0005829">
    <property type="term" value="C:cytosol"/>
    <property type="evidence" value="ECO:0007669"/>
    <property type="project" value="TreeGrafter"/>
</dbReference>
<sequence length="196" mass="22182">MRRAGGKAVRISPRHDVEVSELQGLVLSGGTDLCPELYGQPAEPGQSYDVPRDELESKVLDFALQKQLPMLGICRGCQLINVRLGGALFRDIKNQRKLTSNRTMIHPGKKLFVRTDSMLHRIVEHEQLRINSLHHQAIAEVAPGFVISGTDADDFTQAIESPEKPYILGVQWHPEYLPYMINQAKLFKWLVRQCIE</sequence>
<gene>
    <name evidence="1" type="ORF">AT746_13825</name>
</gene>
<reference evidence="1 2" key="1">
    <citation type="submission" date="2015-12" db="EMBL/GenBank/DDBJ databases">
        <title>Complete genome of Lacimicrobium alkaliphilum KCTC 32984.</title>
        <authorList>
            <person name="Kim S.-G."/>
            <person name="Lee Y.-J."/>
        </authorList>
    </citation>
    <scope>NUCLEOTIDE SEQUENCE [LARGE SCALE GENOMIC DNA]</scope>
    <source>
        <strain evidence="1 2">YelD216</strain>
    </source>
</reference>
<dbReference type="Pfam" id="PF07722">
    <property type="entry name" value="Peptidase_C26"/>
    <property type="match status" value="1"/>
</dbReference>
<dbReference type="KEGG" id="lal:AT746_13825"/>
<dbReference type="PANTHER" id="PTHR43235:SF1">
    <property type="entry name" value="GLUTAMINE AMIDOTRANSFERASE PB2B2.05-RELATED"/>
    <property type="match status" value="1"/>
</dbReference>
<proteinExistence type="predicted"/>
<evidence type="ECO:0008006" key="3">
    <source>
        <dbReference type="Google" id="ProtNLM"/>
    </source>
</evidence>
<dbReference type="Gene3D" id="3.40.50.880">
    <property type="match status" value="1"/>
</dbReference>
<dbReference type="GO" id="GO:0016811">
    <property type="term" value="F:hydrolase activity, acting on carbon-nitrogen (but not peptide) bonds, in linear amides"/>
    <property type="evidence" value="ECO:0007669"/>
    <property type="project" value="InterPro"/>
</dbReference>
<dbReference type="AlphaFoldDB" id="A0A0U2RST1"/>
<dbReference type="InterPro" id="IPR044668">
    <property type="entry name" value="PuuD-like"/>
</dbReference>
<name>A0A0U2RST1_9ALTE</name>
<dbReference type="SUPFAM" id="SSF52317">
    <property type="entry name" value="Class I glutamine amidotransferase-like"/>
    <property type="match status" value="1"/>
</dbReference>
<organism evidence="1 2">
    <name type="scientific">Lacimicrobium alkaliphilum</name>
    <dbReference type="NCBI Taxonomy" id="1526571"/>
    <lineage>
        <taxon>Bacteria</taxon>
        <taxon>Pseudomonadati</taxon>
        <taxon>Pseudomonadota</taxon>
        <taxon>Gammaproteobacteria</taxon>
        <taxon>Alteromonadales</taxon>
        <taxon>Alteromonadaceae</taxon>
        <taxon>Lacimicrobium</taxon>
    </lineage>
</organism>
<dbReference type="InterPro" id="IPR011697">
    <property type="entry name" value="Peptidase_C26"/>
</dbReference>
<protein>
    <recommendedName>
        <fullName evidence="3">Peptidase C26</fullName>
    </recommendedName>
</protein>
<dbReference type="EMBL" id="CP013650">
    <property type="protein sequence ID" value="ALT00475.1"/>
    <property type="molecule type" value="Genomic_DNA"/>
</dbReference>
<dbReference type="Proteomes" id="UP000068447">
    <property type="component" value="Chromosome"/>
</dbReference>
<dbReference type="OrthoDB" id="9813383at2"/>
<dbReference type="PANTHER" id="PTHR43235">
    <property type="entry name" value="GLUTAMINE AMIDOTRANSFERASE PB2B2.05-RELATED"/>
    <property type="match status" value="1"/>
</dbReference>
<keyword evidence="2" id="KW-1185">Reference proteome</keyword>
<dbReference type="CDD" id="cd01745">
    <property type="entry name" value="GATase1_2"/>
    <property type="match status" value="1"/>
</dbReference>
<dbReference type="STRING" id="1526571.AT746_13825"/>
<evidence type="ECO:0000313" key="2">
    <source>
        <dbReference type="Proteomes" id="UP000068447"/>
    </source>
</evidence>